<dbReference type="EMBL" id="JALNTZ010000002">
    <property type="protein sequence ID" value="KAJ3664270.1"/>
    <property type="molecule type" value="Genomic_DNA"/>
</dbReference>
<proteinExistence type="predicted"/>
<organism evidence="1 2">
    <name type="scientific">Zophobas morio</name>
    <dbReference type="NCBI Taxonomy" id="2755281"/>
    <lineage>
        <taxon>Eukaryota</taxon>
        <taxon>Metazoa</taxon>
        <taxon>Ecdysozoa</taxon>
        <taxon>Arthropoda</taxon>
        <taxon>Hexapoda</taxon>
        <taxon>Insecta</taxon>
        <taxon>Pterygota</taxon>
        <taxon>Neoptera</taxon>
        <taxon>Endopterygota</taxon>
        <taxon>Coleoptera</taxon>
        <taxon>Polyphaga</taxon>
        <taxon>Cucujiformia</taxon>
        <taxon>Tenebrionidae</taxon>
        <taxon>Zophobas</taxon>
    </lineage>
</organism>
<gene>
    <name evidence="1" type="ORF">Zmor_008452</name>
</gene>
<name>A0AA38IY61_9CUCU</name>
<evidence type="ECO:0000313" key="2">
    <source>
        <dbReference type="Proteomes" id="UP001168821"/>
    </source>
</evidence>
<protein>
    <submittedName>
        <fullName evidence="1">Uncharacterized protein</fullName>
    </submittedName>
</protein>
<dbReference type="Proteomes" id="UP001168821">
    <property type="component" value="Unassembled WGS sequence"/>
</dbReference>
<dbReference type="AlphaFoldDB" id="A0AA38IY61"/>
<evidence type="ECO:0000313" key="1">
    <source>
        <dbReference type="EMBL" id="KAJ3664270.1"/>
    </source>
</evidence>
<accession>A0AA38IY61</accession>
<sequence>MAFFAIFPSCERAKPCTSISTSLYSPSRDATDATDAPPGVGMGTRVDIAGMLGRGVTCALPLREPTRMEAHLPCKVYGRGWGRPGRHGGGRREVSVLSNEIIYEENNLAVF</sequence>
<comment type="caution">
    <text evidence="1">The sequence shown here is derived from an EMBL/GenBank/DDBJ whole genome shotgun (WGS) entry which is preliminary data.</text>
</comment>
<keyword evidence="2" id="KW-1185">Reference proteome</keyword>
<reference evidence="1" key="1">
    <citation type="journal article" date="2023" name="G3 (Bethesda)">
        <title>Whole genome assemblies of Zophobas morio and Tenebrio molitor.</title>
        <authorList>
            <person name="Kaur S."/>
            <person name="Stinson S.A."/>
            <person name="diCenzo G.C."/>
        </authorList>
    </citation>
    <scope>NUCLEOTIDE SEQUENCE</scope>
    <source>
        <strain evidence="1">QUZm001</strain>
    </source>
</reference>